<keyword evidence="3" id="KW-0145">Chemotaxis</keyword>
<dbReference type="GO" id="GO:0004888">
    <property type="term" value="F:transmembrane signaling receptor activity"/>
    <property type="evidence" value="ECO:0007669"/>
    <property type="project" value="TreeGrafter"/>
</dbReference>
<evidence type="ECO:0000259" key="9">
    <source>
        <dbReference type="PROSITE" id="PS50111"/>
    </source>
</evidence>
<dbReference type="SMART" id="SM00283">
    <property type="entry name" value="MA"/>
    <property type="match status" value="1"/>
</dbReference>
<gene>
    <name evidence="10" type="ORF">EDC52_101828</name>
</gene>
<feature type="transmembrane region" description="Helical" evidence="8">
    <location>
        <begin position="12"/>
        <end position="30"/>
    </location>
</feature>
<keyword evidence="4 6" id="KW-0807">Transducer</keyword>
<evidence type="ECO:0000256" key="2">
    <source>
        <dbReference type="ARBA" id="ARBA00022481"/>
    </source>
</evidence>
<reference evidence="10 11" key="1">
    <citation type="submission" date="2019-03" db="EMBL/GenBank/DDBJ databases">
        <title>Genomic Encyclopedia of Type Strains, Phase IV (KMG-IV): sequencing the most valuable type-strain genomes for metagenomic binning, comparative biology and taxonomic classification.</title>
        <authorList>
            <person name="Goeker M."/>
        </authorList>
    </citation>
    <scope>NUCLEOTIDE SEQUENCE [LARGE SCALE GENOMIC DNA]</scope>
    <source>
        <strain evidence="10 11">DSM 19580</strain>
    </source>
</reference>
<keyword evidence="11" id="KW-1185">Reference proteome</keyword>
<dbReference type="SUPFAM" id="SSF58104">
    <property type="entry name" value="Methyl-accepting chemotaxis protein (MCP) signaling domain"/>
    <property type="match status" value="1"/>
</dbReference>
<keyword evidence="2" id="KW-0488">Methylation</keyword>
<dbReference type="Proteomes" id="UP000295719">
    <property type="component" value="Unassembled WGS sequence"/>
</dbReference>
<comment type="similarity">
    <text evidence="5">Belongs to the methyl-accepting chemotaxis (MCP) protein family.</text>
</comment>
<dbReference type="PANTHER" id="PTHR43531">
    <property type="entry name" value="PROTEIN ICFG"/>
    <property type="match status" value="1"/>
</dbReference>
<dbReference type="InterPro" id="IPR051310">
    <property type="entry name" value="MCP_chemotaxis"/>
</dbReference>
<dbReference type="PANTHER" id="PTHR43531:SF14">
    <property type="entry name" value="METHYL-ACCEPTING CHEMOTAXIS PROTEIN I-RELATED"/>
    <property type="match status" value="1"/>
</dbReference>
<keyword evidence="8" id="KW-0812">Transmembrane</keyword>
<dbReference type="GO" id="GO:0005886">
    <property type="term" value="C:plasma membrane"/>
    <property type="evidence" value="ECO:0007669"/>
    <property type="project" value="TreeGrafter"/>
</dbReference>
<dbReference type="GO" id="GO:0006935">
    <property type="term" value="P:chemotaxis"/>
    <property type="evidence" value="ECO:0007669"/>
    <property type="project" value="UniProtKB-KW"/>
</dbReference>
<feature type="compositionally biased region" description="Basic and acidic residues" evidence="7">
    <location>
        <begin position="542"/>
        <end position="554"/>
    </location>
</feature>
<evidence type="ECO:0000256" key="3">
    <source>
        <dbReference type="ARBA" id="ARBA00022500"/>
    </source>
</evidence>
<keyword evidence="8" id="KW-0472">Membrane</keyword>
<dbReference type="CDD" id="cd11386">
    <property type="entry name" value="MCP_signal"/>
    <property type="match status" value="1"/>
</dbReference>
<evidence type="ECO:0000256" key="1">
    <source>
        <dbReference type="ARBA" id="ARBA00004370"/>
    </source>
</evidence>
<evidence type="ECO:0000256" key="8">
    <source>
        <dbReference type="SAM" id="Phobius"/>
    </source>
</evidence>
<feature type="domain" description="Methyl-accepting transducer" evidence="9">
    <location>
        <begin position="267"/>
        <end position="496"/>
    </location>
</feature>
<dbReference type="GO" id="GO:0007165">
    <property type="term" value="P:signal transduction"/>
    <property type="evidence" value="ECO:0007669"/>
    <property type="project" value="UniProtKB-KW"/>
</dbReference>
<dbReference type="OrthoDB" id="9765776at2"/>
<name>A0A4R3Z891_9GAMM</name>
<organism evidence="10 11">
    <name type="scientific">Biostraticola tofi</name>
    <dbReference type="NCBI Taxonomy" id="466109"/>
    <lineage>
        <taxon>Bacteria</taxon>
        <taxon>Pseudomonadati</taxon>
        <taxon>Pseudomonadota</taxon>
        <taxon>Gammaproteobacteria</taxon>
        <taxon>Enterobacterales</taxon>
        <taxon>Bruguierivoracaceae</taxon>
        <taxon>Biostraticola</taxon>
    </lineage>
</organism>
<evidence type="ECO:0000313" key="11">
    <source>
        <dbReference type="Proteomes" id="UP000295719"/>
    </source>
</evidence>
<accession>A0A4R3Z891</accession>
<dbReference type="InterPro" id="IPR004089">
    <property type="entry name" value="MCPsignal_dom"/>
</dbReference>
<dbReference type="Pfam" id="PF00015">
    <property type="entry name" value="MCPsignal"/>
    <property type="match status" value="1"/>
</dbReference>
<sequence>MFKNRKLSSSIAIIGGFIFIFISVLLLLAVRDSHQARDNFSEMSRRAEGSYDLQLINTKRAQISAELYLITTPGIATAQERTASLAKVQTLIDESIKLMRGVVAPPYFSPAYERRLKDLELAYANLIPLVQGNIEFLKNNNVRNSNNGNLTAAIERFDKLMAAYNARAEERWGQLIKISNDQYFRNLTISIAAFVLLFLFGYITWRWVNSALFVRLELACEHCRIISHGNLVTPIDIGHRDEIGTVLSELSDVQTSLSAIVSEVRNSAETIYSSAQEISSGSNDLSSRTEEQASALQQTAASMEQLKITVKHNAENAHHANQLAIKARQTASEGGDAVHSVVKTMQEIATSSRRIADINRVIDGIAHQTNILALNAAVEAARAGEQGRGFAVVAGEVRNLAKRSADAAKEIHTLIESSVQKVVLGSSQADDAGKTMQEIVQSVSKVSEIIGEITLASDEQSIGISQISEAVNEMDQVTQQNAALVEQSACAAQSLQEQAHTLNTAMSIFTINNVSASPKNGFAGMAKVPMTSLSANRGGNLRLEDNNKDAWERF</sequence>
<comment type="subcellular location">
    <subcellularLocation>
        <location evidence="1">Membrane</location>
    </subcellularLocation>
</comment>
<evidence type="ECO:0000256" key="4">
    <source>
        <dbReference type="ARBA" id="ARBA00023224"/>
    </source>
</evidence>
<feature type="transmembrane region" description="Helical" evidence="8">
    <location>
        <begin position="187"/>
        <end position="208"/>
    </location>
</feature>
<comment type="caution">
    <text evidence="10">The sequence shown here is derived from an EMBL/GenBank/DDBJ whole genome shotgun (WGS) entry which is preliminary data.</text>
</comment>
<dbReference type="Gene3D" id="1.10.287.950">
    <property type="entry name" value="Methyl-accepting chemotaxis protein"/>
    <property type="match status" value="1"/>
</dbReference>
<dbReference type="FunFam" id="1.10.287.950:FF:000001">
    <property type="entry name" value="Methyl-accepting chemotaxis sensory transducer"/>
    <property type="match status" value="1"/>
</dbReference>
<keyword evidence="8" id="KW-1133">Transmembrane helix</keyword>
<dbReference type="EMBL" id="SMCR01000001">
    <property type="protein sequence ID" value="TCW00471.1"/>
    <property type="molecule type" value="Genomic_DNA"/>
</dbReference>
<evidence type="ECO:0000256" key="5">
    <source>
        <dbReference type="ARBA" id="ARBA00029447"/>
    </source>
</evidence>
<dbReference type="AlphaFoldDB" id="A0A4R3Z891"/>
<feature type="region of interest" description="Disordered" evidence="7">
    <location>
        <begin position="534"/>
        <end position="554"/>
    </location>
</feature>
<evidence type="ECO:0000313" key="10">
    <source>
        <dbReference type="EMBL" id="TCW00471.1"/>
    </source>
</evidence>
<protein>
    <submittedName>
        <fullName evidence="10">Methyl-accepting chemotaxis sensory transducer with TarH sensor</fullName>
    </submittedName>
</protein>
<evidence type="ECO:0000256" key="7">
    <source>
        <dbReference type="SAM" id="MobiDB-lite"/>
    </source>
</evidence>
<dbReference type="PROSITE" id="PS50111">
    <property type="entry name" value="CHEMOTAXIS_TRANSDUC_2"/>
    <property type="match status" value="1"/>
</dbReference>
<proteinExistence type="inferred from homology"/>
<evidence type="ECO:0000256" key="6">
    <source>
        <dbReference type="PROSITE-ProRule" id="PRU00284"/>
    </source>
</evidence>